<dbReference type="RefSeq" id="WP_140963446.1">
    <property type="nucleotide sequence ID" value="NZ_VEVQ02000011.1"/>
</dbReference>
<dbReference type="InterPro" id="IPR024079">
    <property type="entry name" value="MetalloPept_cat_dom_sf"/>
</dbReference>
<evidence type="ECO:0000259" key="2">
    <source>
        <dbReference type="SMART" id="SM01351"/>
    </source>
</evidence>
<dbReference type="Proteomes" id="UP000817854">
    <property type="component" value="Unassembled WGS sequence"/>
</dbReference>
<evidence type="ECO:0000313" key="4">
    <source>
        <dbReference type="Proteomes" id="UP000817854"/>
    </source>
</evidence>
<accession>A0ABX0IVB2</accession>
<feature type="region of interest" description="Disordered" evidence="1">
    <location>
        <begin position="94"/>
        <end position="129"/>
    </location>
</feature>
<protein>
    <submittedName>
        <fullName evidence="3">DUF4157 domain-containing protein</fullName>
    </submittedName>
</protein>
<gene>
    <name evidence="3" type="ORF">FIA58_015560</name>
</gene>
<proteinExistence type="predicted"/>
<dbReference type="SMART" id="SM01351">
    <property type="entry name" value="Aspzincin_M35"/>
    <property type="match status" value="1"/>
</dbReference>
<comment type="caution">
    <text evidence="3">The sequence shown here is derived from an EMBL/GenBank/DDBJ whole genome shotgun (WGS) entry which is preliminary data.</text>
</comment>
<dbReference type="Pfam" id="PF14521">
    <property type="entry name" value="Aspzincin_M35"/>
    <property type="match status" value="1"/>
</dbReference>
<evidence type="ECO:0000256" key="1">
    <source>
        <dbReference type="SAM" id="MobiDB-lite"/>
    </source>
</evidence>
<reference evidence="3" key="1">
    <citation type="submission" date="2019-05" db="EMBL/GenBank/DDBJ databases">
        <authorList>
            <person name="Lianzixin W."/>
        </authorList>
    </citation>
    <scope>NUCLEOTIDE SEQUENCE</scope>
    <source>
        <strain evidence="3">EC11</strain>
    </source>
</reference>
<dbReference type="Pfam" id="PF13699">
    <property type="entry name" value="eCIS_core"/>
    <property type="match status" value="1"/>
</dbReference>
<sequence length="372" mass="41198">MERAMLQRENKTTTKSSSFFKPTIQKKLSIGSANDSYEVEADNMANKVMRMTEPSQQNVSQTGSLVQRKCTACEQEEKIQKKSLAENITPLIQRSSNSESGGQAPGHIESQINSSRGSGSSMDNGTKHFMESRFGTDFSEVKIHTGSQAVQMSRELNAQAFTVGNDIYFNEGKYSPNSDSGKHLLAHELTHAVQQGDGIERKVQKYSHEDCDEAADLRPHIWPADHLAKAMVSRAITALTVSPVSATTEALLDKFFRDHSASTVTSVLGVFRRIKAAFDADDYTYECETGCDNGNAYTYRIWSDIHLCMDHWRGKANKCLASVIIHEFSHYYGGTSDHVYFTECNSMTAPASLTVAQAVDNADSYEGFAYDV</sequence>
<dbReference type="SUPFAM" id="SSF55486">
    <property type="entry name" value="Metalloproteases ('zincins'), catalytic domain"/>
    <property type="match status" value="1"/>
</dbReference>
<dbReference type="InterPro" id="IPR029463">
    <property type="entry name" value="Lys_MEP"/>
</dbReference>
<feature type="domain" description="Lysine-specific metallo-endopeptidase" evidence="2">
    <location>
        <begin position="242"/>
        <end position="370"/>
    </location>
</feature>
<organism evidence="3 4">
    <name type="scientific">Flavobacterium jejuense</name>
    <dbReference type="NCBI Taxonomy" id="1544455"/>
    <lineage>
        <taxon>Bacteria</taxon>
        <taxon>Pseudomonadati</taxon>
        <taxon>Bacteroidota</taxon>
        <taxon>Flavobacteriia</taxon>
        <taxon>Flavobacteriales</taxon>
        <taxon>Flavobacteriaceae</taxon>
        <taxon>Flavobacterium</taxon>
    </lineage>
</organism>
<name>A0ABX0IVB2_9FLAO</name>
<dbReference type="Gene3D" id="3.40.390.10">
    <property type="entry name" value="Collagenase (Catalytic Domain)"/>
    <property type="match status" value="1"/>
</dbReference>
<dbReference type="InterPro" id="IPR025295">
    <property type="entry name" value="eCIS_core_dom"/>
</dbReference>
<dbReference type="EMBL" id="VEVQ02000011">
    <property type="protein sequence ID" value="NHN27100.1"/>
    <property type="molecule type" value="Genomic_DNA"/>
</dbReference>
<keyword evidence="4" id="KW-1185">Reference proteome</keyword>
<evidence type="ECO:0000313" key="3">
    <source>
        <dbReference type="EMBL" id="NHN27100.1"/>
    </source>
</evidence>
<reference evidence="3" key="2">
    <citation type="submission" date="2020-02" db="EMBL/GenBank/DDBJ databases">
        <title>Flavobacterium profundi sp. nov., isolated from a deep-sea seamount.</title>
        <authorList>
            <person name="Zhang D.-C."/>
        </authorList>
    </citation>
    <scope>NUCLEOTIDE SEQUENCE</scope>
    <source>
        <strain evidence="3">EC11</strain>
    </source>
</reference>